<keyword evidence="7" id="KW-0963">Cytoplasm</keyword>
<dbReference type="Gene3D" id="3.40.390.30">
    <property type="entry name" value="Metalloproteases ('zincins'), catalytic domain"/>
    <property type="match status" value="1"/>
</dbReference>
<dbReference type="RefSeq" id="WP_106160339.1">
    <property type="nucleotide sequence ID" value="NZ_PVTT01000002.1"/>
</dbReference>
<evidence type="ECO:0000256" key="1">
    <source>
        <dbReference type="ARBA" id="ARBA00010875"/>
    </source>
</evidence>
<evidence type="ECO:0000313" key="8">
    <source>
        <dbReference type="EMBL" id="PRY92657.1"/>
    </source>
</evidence>
<dbReference type="InterPro" id="IPR002036">
    <property type="entry name" value="YbeY"/>
</dbReference>
<keyword evidence="7" id="KW-0698">rRNA processing</keyword>
<dbReference type="Pfam" id="PF02130">
    <property type="entry name" value="YbeY"/>
    <property type="match status" value="1"/>
</dbReference>
<dbReference type="AlphaFoldDB" id="A0A2T0X158"/>
<comment type="cofactor">
    <cofactor evidence="7">
        <name>Zn(2+)</name>
        <dbReference type="ChEBI" id="CHEBI:29105"/>
    </cofactor>
    <text evidence="7">Binds 1 zinc ion.</text>
</comment>
<evidence type="ECO:0000256" key="4">
    <source>
        <dbReference type="ARBA" id="ARBA00022759"/>
    </source>
</evidence>
<dbReference type="NCBIfam" id="TIGR00043">
    <property type="entry name" value="rRNA maturation RNase YbeY"/>
    <property type="match status" value="1"/>
</dbReference>
<dbReference type="PANTHER" id="PTHR46986">
    <property type="entry name" value="ENDORIBONUCLEASE YBEY, CHLOROPLASTIC"/>
    <property type="match status" value="1"/>
</dbReference>
<dbReference type="GO" id="GO:0004521">
    <property type="term" value="F:RNA endonuclease activity"/>
    <property type="evidence" value="ECO:0007669"/>
    <property type="project" value="UniProtKB-UniRule"/>
</dbReference>
<dbReference type="PROSITE" id="PS01306">
    <property type="entry name" value="UPF0054"/>
    <property type="match status" value="1"/>
</dbReference>
<evidence type="ECO:0000256" key="7">
    <source>
        <dbReference type="HAMAP-Rule" id="MF_00009"/>
    </source>
</evidence>
<keyword evidence="9" id="KW-1185">Reference proteome</keyword>
<dbReference type="InterPro" id="IPR020549">
    <property type="entry name" value="YbeY_CS"/>
</dbReference>
<name>A0A2T0X158_9RHOB</name>
<keyword evidence="5 7" id="KW-0378">Hydrolase</keyword>
<sequence length="161" mass="17252">MTVDVMIEDPRWAGLPAIAEPAVQAALEGLGLDPDDHDVALLGCDDARIAALNARFRRRDGPTNVLSFPAADLAPGETPPEEMGDVAIAWDTCAREAEAQGKPFEAHVAHLVVHAVLHLAGHDHDSDGEARLMERLERRILAGMGVPDPYRDGAGAPDEER</sequence>
<comment type="similarity">
    <text evidence="1 7">Belongs to the endoribonuclease YbeY family.</text>
</comment>
<comment type="caution">
    <text evidence="8">The sequence shown here is derived from an EMBL/GenBank/DDBJ whole genome shotgun (WGS) entry which is preliminary data.</text>
</comment>
<dbReference type="GO" id="GO:0005737">
    <property type="term" value="C:cytoplasm"/>
    <property type="evidence" value="ECO:0007669"/>
    <property type="project" value="UniProtKB-SubCell"/>
</dbReference>
<evidence type="ECO:0000256" key="2">
    <source>
        <dbReference type="ARBA" id="ARBA00022722"/>
    </source>
</evidence>
<keyword evidence="2 7" id="KW-0540">Nuclease</keyword>
<dbReference type="GO" id="GO:0006364">
    <property type="term" value="P:rRNA processing"/>
    <property type="evidence" value="ECO:0007669"/>
    <property type="project" value="UniProtKB-UniRule"/>
</dbReference>
<keyword evidence="3 7" id="KW-0479">Metal-binding</keyword>
<dbReference type="InterPro" id="IPR023091">
    <property type="entry name" value="MetalPrtase_cat_dom_sf_prd"/>
</dbReference>
<feature type="binding site" evidence="7">
    <location>
        <position position="124"/>
    </location>
    <ligand>
        <name>Zn(2+)</name>
        <dbReference type="ChEBI" id="CHEBI:29105"/>
        <note>catalytic</note>
    </ligand>
</feature>
<feature type="binding site" evidence="7">
    <location>
        <position position="114"/>
    </location>
    <ligand>
        <name>Zn(2+)</name>
        <dbReference type="ChEBI" id="CHEBI:29105"/>
        <note>catalytic</note>
    </ligand>
</feature>
<dbReference type="EC" id="3.1.-.-" evidence="7"/>
<dbReference type="HAMAP" id="MF_00009">
    <property type="entry name" value="Endoribonucl_YbeY"/>
    <property type="match status" value="1"/>
</dbReference>
<comment type="subcellular location">
    <subcellularLocation>
        <location evidence="7">Cytoplasm</location>
    </subcellularLocation>
</comment>
<dbReference type="OrthoDB" id="9807740at2"/>
<dbReference type="PANTHER" id="PTHR46986:SF1">
    <property type="entry name" value="ENDORIBONUCLEASE YBEY, CHLOROPLASTIC"/>
    <property type="match status" value="1"/>
</dbReference>
<evidence type="ECO:0000256" key="6">
    <source>
        <dbReference type="ARBA" id="ARBA00022833"/>
    </source>
</evidence>
<reference evidence="8 9" key="1">
    <citation type="submission" date="2018-03" db="EMBL/GenBank/DDBJ databases">
        <title>Genomic Encyclopedia of Archaeal and Bacterial Type Strains, Phase II (KMG-II): from individual species to whole genera.</title>
        <authorList>
            <person name="Goeker M."/>
        </authorList>
    </citation>
    <scope>NUCLEOTIDE SEQUENCE [LARGE SCALE GENOMIC DNA]</scope>
    <source>
        <strain evidence="8 9">DSM 29318</strain>
    </source>
</reference>
<dbReference type="GO" id="GO:0008270">
    <property type="term" value="F:zinc ion binding"/>
    <property type="evidence" value="ECO:0007669"/>
    <property type="project" value="UniProtKB-UniRule"/>
</dbReference>
<evidence type="ECO:0000256" key="5">
    <source>
        <dbReference type="ARBA" id="ARBA00022801"/>
    </source>
</evidence>
<dbReference type="Proteomes" id="UP000238801">
    <property type="component" value="Unassembled WGS sequence"/>
</dbReference>
<gene>
    <name evidence="7" type="primary">ybeY</name>
    <name evidence="8" type="ORF">BCF33_1510</name>
</gene>
<dbReference type="SUPFAM" id="SSF55486">
    <property type="entry name" value="Metalloproteases ('zincins'), catalytic domain"/>
    <property type="match status" value="1"/>
</dbReference>
<keyword evidence="6 7" id="KW-0862">Zinc</keyword>
<organism evidence="8 9">
    <name type="scientific">Hasllibacter halocynthiae</name>
    <dbReference type="NCBI Taxonomy" id="595589"/>
    <lineage>
        <taxon>Bacteria</taxon>
        <taxon>Pseudomonadati</taxon>
        <taxon>Pseudomonadota</taxon>
        <taxon>Alphaproteobacteria</taxon>
        <taxon>Rhodobacterales</taxon>
        <taxon>Roseobacteraceae</taxon>
        <taxon>Hasllibacter</taxon>
    </lineage>
</organism>
<accession>A0A2T0X158</accession>
<keyword evidence="7" id="KW-0690">Ribosome biogenesis</keyword>
<evidence type="ECO:0000313" key="9">
    <source>
        <dbReference type="Proteomes" id="UP000238801"/>
    </source>
</evidence>
<keyword evidence="4 7" id="KW-0255">Endonuclease</keyword>
<dbReference type="GO" id="GO:0004222">
    <property type="term" value="F:metalloendopeptidase activity"/>
    <property type="evidence" value="ECO:0007669"/>
    <property type="project" value="InterPro"/>
</dbReference>
<evidence type="ECO:0000256" key="3">
    <source>
        <dbReference type="ARBA" id="ARBA00022723"/>
    </source>
</evidence>
<feature type="binding site" evidence="7">
    <location>
        <position position="118"/>
    </location>
    <ligand>
        <name>Zn(2+)</name>
        <dbReference type="ChEBI" id="CHEBI:29105"/>
        <note>catalytic</note>
    </ligand>
</feature>
<dbReference type="EMBL" id="PVTT01000002">
    <property type="protein sequence ID" value="PRY92657.1"/>
    <property type="molecule type" value="Genomic_DNA"/>
</dbReference>
<proteinExistence type="inferred from homology"/>
<comment type="function">
    <text evidence="7">Single strand-specific metallo-endoribonuclease involved in late-stage 70S ribosome quality control and in maturation of the 3' terminus of the 16S rRNA.</text>
</comment>
<protein>
    <recommendedName>
        <fullName evidence="7">Endoribonuclease YbeY</fullName>
        <ecNumber evidence="7">3.1.-.-</ecNumber>
    </recommendedName>
</protein>